<keyword evidence="7 8" id="KW-0472">Membrane</keyword>
<dbReference type="STRING" id="394193.SAMN04489732_101425"/>
<dbReference type="GO" id="GO:0015920">
    <property type="term" value="P:lipopolysaccharide transport"/>
    <property type="evidence" value="ECO:0007669"/>
    <property type="project" value="TreeGrafter"/>
</dbReference>
<dbReference type="PANTHER" id="PTHR30413">
    <property type="entry name" value="INNER MEMBRANE TRANSPORT PERMEASE"/>
    <property type="match status" value="1"/>
</dbReference>
<feature type="transmembrane region" description="Helical" evidence="8">
    <location>
        <begin position="170"/>
        <end position="198"/>
    </location>
</feature>
<keyword evidence="4" id="KW-1003">Cell membrane</keyword>
<evidence type="ECO:0000259" key="9">
    <source>
        <dbReference type="Pfam" id="PF01061"/>
    </source>
</evidence>
<dbReference type="OrthoDB" id="9796017at2"/>
<dbReference type="RefSeq" id="WP_091611608.1">
    <property type="nucleotide sequence ID" value="NZ_FOEF01000001.1"/>
</dbReference>
<proteinExistence type="inferred from homology"/>
<organism evidence="10 11">
    <name type="scientific">Amycolatopsis saalfeldensis</name>
    <dbReference type="NCBI Taxonomy" id="394193"/>
    <lineage>
        <taxon>Bacteria</taxon>
        <taxon>Bacillati</taxon>
        <taxon>Actinomycetota</taxon>
        <taxon>Actinomycetes</taxon>
        <taxon>Pseudonocardiales</taxon>
        <taxon>Pseudonocardiaceae</taxon>
        <taxon>Amycolatopsis</taxon>
    </lineage>
</organism>
<dbReference type="GO" id="GO:0140359">
    <property type="term" value="F:ABC-type transporter activity"/>
    <property type="evidence" value="ECO:0007669"/>
    <property type="project" value="InterPro"/>
</dbReference>
<reference evidence="11" key="1">
    <citation type="submission" date="2016-10" db="EMBL/GenBank/DDBJ databases">
        <authorList>
            <person name="Varghese N."/>
            <person name="Submissions S."/>
        </authorList>
    </citation>
    <scope>NUCLEOTIDE SEQUENCE [LARGE SCALE GENOMIC DNA]</scope>
    <source>
        <strain evidence="11">DSM 44993</strain>
    </source>
</reference>
<evidence type="ECO:0000256" key="6">
    <source>
        <dbReference type="ARBA" id="ARBA00022989"/>
    </source>
</evidence>
<evidence type="ECO:0000313" key="11">
    <source>
        <dbReference type="Proteomes" id="UP000198582"/>
    </source>
</evidence>
<feature type="transmembrane region" description="Helical" evidence="8">
    <location>
        <begin position="131"/>
        <end position="150"/>
    </location>
</feature>
<gene>
    <name evidence="10" type="ORF">SAMN04489732_101425</name>
</gene>
<keyword evidence="11" id="KW-1185">Reference proteome</keyword>
<dbReference type="PANTHER" id="PTHR30413:SF10">
    <property type="entry name" value="CAPSULE POLYSACCHARIDE EXPORT INNER-MEMBRANE PROTEIN CTRC"/>
    <property type="match status" value="1"/>
</dbReference>
<accession>A0A1H8QNJ3</accession>
<evidence type="ECO:0000256" key="4">
    <source>
        <dbReference type="ARBA" id="ARBA00022475"/>
    </source>
</evidence>
<feature type="transmembrane region" description="Helical" evidence="8">
    <location>
        <begin position="205"/>
        <end position="224"/>
    </location>
</feature>
<feature type="transmembrane region" description="Helical" evidence="8">
    <location>
        <begin position="52"/>
        <end position="73"/>
    </location>
</feature>
<comment type="subcellular location">
    <subcellularLocation>
        <location evidence="1">Cell membrane</location>
        <topology evidence="1">Multi-pass membrane protein</topology>
    </subcellularLocation>
</comment>
<evidence type="ECO:0000256" key="7">
    <source>
        <dbReference type="ARBA" id="ARBA00023136"/>
    </source>
</evidence>
<evidence type="ECO:0000313" key="10">
    <source>
        <dbReference type="EMBL" id="SEO55762.1"/>
    </source>
</evidence>
<keyword evidence="6 8" id="KW-1133">Transmembrane helix</keyword>
<comment type="similarity">
    <text evidence="2">Belongs to the ABC-2 integral membrane protein family.</text>
</comment>
<feature type="domain" description="ABC-2 type transporter transmembrane" evidence="9">
    <location>
        <begin position="32"/>
        <end position="230"/>
    </location>
</feature>
<evidence type="ECO:0000256" key="3">
    <source>
        <dbReference type="ARBA" id="ARBA00022448"/>
    </source>
</evidence>
<dbReference type="InterPro" id="IPR013525">
    <property type="entry name" value="ABC2_TM"/>
</dbReference>
<keyword evidence="5 8" id="KW-0812">Transmembrane</keyword>
<protein>
    <submittedName>
        <fullName evidence="10">ABC-2 type transport system permease protein</fullName>
    </submittedName>
</protein>
<feature type="transmembrane region" description="Helical" evidence="8">
    <location>
        <begin position="271"/>
        <end position="292"/>
    </location>
</feature>
<dbReference type="GO" id="GO:0005886">
    <property type="term" value="C:plasma membrane"/>
    <property type="evidence" value="ECO:0007669"/>
    <property type="project" value="UniProtKB-SubCell"/>
</dbReference>
<dbReference type="Proteomes" id="UP000198582">
    <property type="component" value="Unassembled WGS sequence"/>
</dbReference>
<evidence type="ECO:0000256" key="8">
    <source>
        <dbReference type="SAM" id="Phobius"/>
    </source>
</evidence>
<sequence length="303" mass="33337">MTATASAVDAPSKSFRRAFADLGAGLRARELWAMLAWQDIRQRYRRSSLGPFWITVGMAVTALALGVVNAALFGTSISTLLPSITTGLILWNFMNGCIVEGSEAFIANEGLIKQLPAPVSVYALRTVWRQALYLGHNLIVYLVVLIVFFGKLNHPYHLVDRPGALLHPGLGWTGLLAIPALALVLLNGAWVVLLLGVVSTRFRDIPPVIQSFITMLFYATPIMWSMDQVRAMNQGAKSGFGSIAVDLLQLNPVYHFVELVRAPLVGQQQSWTHWLVAGVVTIAGWALALIVLRNYRSRVAYWV</sequence>
<dbReference type="Pfam" id="PF01061">
    <property type="entry name" value="ABC2_membrane"/>
    <property type="match status" value="1"/>
</dbReference>
<keyword evidence="3" id="KW-0813">Transport</keyword>
<name>A0A1H8QNJ3_9PSEU</name>
<evidence type="ECO:0000256" key="1">
    <source>
        <dbReference type="ARBA" id="ARBA00004651"/>
    </source>
</evidence>
<dbReference type="AlphaFoldDB" id="A0A1H8QNJ3"/>
<dbReference type="EMBL" id="FOEF01000001">
    <property type="protein sequence ID" value="SEO55762.1"/>
    <property type="molecule type" value="Genomic_DNA"/>
</dbReference>
<evidence type="ECO:0000256" key="2">
    <source>
        <dbReference type="ARBA" id="ARBA00007783"/>
    </source>
</evidence>
<evidence type="ECO:0000256" key="5">
    <source>
        <dbReference type="ARBA" id="ARBA00022692"/>
    </source>
</evidence>